<feature type="region of interest" description="Disordered" evidence="1">
    <location>
        <begin position="225"/>
        <end position="251"/>
    </location>
</feature>
<evidence type="ECO:0000313" key="4">
    <source>
        <dbReference type="EMBL" id="KPA73460.1"/>
    </source>
</evidence>
<evidence type="ECO:0008006" key="6">
    <source>
        <dbReference type="Google" id="ProtNLM"/>
    </source>
</evidence>
<feature type="transmembrane region" description="Helical" evidence="2">
    <location>
        <begin position="277"/>
        <end position="302"/>
    </location>
</feature>
<feature type="compositionally biased region" description="Basic and acidic residues" evidence="1">
    <location>
        <begin position="330"/>
        <end position="340"/>
    </location>
</feature>
<dbReference type="RefSeq" id="XP_015651899.1">
    <property type="nucleotide sequence ID" value="XM_015809417.1"/>
</dbReference>
<evidence type="ECO:0000256" key="1">
    <source>
        <dbReference type="SAM" id="MobiDB-lite"/>
    </source>
</evidence>
<dbReference type="PANTHER" id="PTHR35613:SF2">
    <property type="entry name" value="C-TYPE LECTIN DOMAIN-CONTAINING PROTEIN"/>
    <property type="match status" value="1"/>
</dbReference>
<evidence type="ECO:0000256" key="3">
    <source>
        <dbReference type="SAM" id="SignalP"/>
    </source>
</evidence>
<feature type="region of interest" description="Disordered" evidence="1">
    <location>
        <begin position="323"/>
        <end position="381"/>
    </location>
</feature>
<dbReference type="PANTHER" id="PTHR35613">
    <property type="entry name" value="C-TYPE LECTIN DOMAIN-CONTAINING PROTEIN"/>
    <property type="match status" value="1"/>
</dbReference>
<comment type="caution">
    <text evidence="4">The sequence shown here is derived from an EMBL/GenBank/DDBJ whole genome shotgun (WGS) entry which is preliminary data.</text>
</comment>
<feature type="region of interest" description="Disordered" evidence="1">
    <location>
        <begin position="478"/>
        <end position="500"/>
    </location>
</feature>
<feature type="compositionally biased region" description="Basic and acidic residues" evidence="1">
    <location>
        <begin position="398"/>
        <end position="409"/>
    </location>
</feature>
<dbReference type="OMA" id="SHIQVCE"/>
<feature type="region of interest" description="Disordered" evidence="1">
    <location>
        <begin position="393"/>
        <end position="426"/>
    </location>
</feature>
<proteinExistence type="predicted"/>
<feature type="chain" id="PRO_5005835865" description="Membrane-associated protein" evidence="3">
    <location>
        <begin position="40"/>
        <end position="500"/>
    </location>
</feature>
<organism evidence="4 5">
    <name type="scientific">Leptomonas pyrrhocoris</name>
    <name type="common">Firebug parasite</name>
    <dbReference type="NCBI Taxonomy" id="157538"/>
    <lineage>
        <taxon>Eukaryota</taxon>
        <taxon>Discoba</taxon>
        <taxon>Euglenozoa</taxon>
        <taxon>Kinetoplastea</taxon>
        <taxon>Metakinetoplastina</taxon>
        <taxon>Trypanosomatida</taxon>
        <taxon>Trypanosomatidae</taxon>
        <taxon>Leishmaniinae</taxon>
        <taxon>Leptomonas</taxon>
    </lineage>
</organism>
<keyword evidence="2" id="KW-0472">Membrane</keyword>
<feature type="signal peptide" evidence="3">
    <location>
        <begin position="1"/>
        <end position="39"/>
    </location>
</feature>
<accession>A0A0M9FPJ8</accession>
<dbReference type="InterPro" id="IPR031797">
    <property type="entry name" value="DUF5075"/>
</dbReference>
<keyword evidence="5" id="KW-1185">Reference proteome</keyword>
<keyword evidence="2" id="KW-0812">Transmembrane</keyword>
<evidence type="ECO:0000313" key="5">
    <source>
        <dbReference type="Proteomes" id="UP000037923"/>
    </source>
</evidence>
<reference evidence="4 5" key="1">
    <citation type="submission" date="2015-07" db="EMBL/GenBank/DDBJ databases">
        <title>High-quality genome of monoxenous trypanosomatid Leptomonas pyrrhocoris.</title>
        <authorList>
            <person name="Flegontov P."/>
            <person name="Butenko A."/>
            <person name="Firsov S."/>
            <person name="Vlcek C."/>
            <person name="Logacheva M.D."/>
            <person name="Field M."/>
            <person name="Filatov D."/>
            <person name="Flegontova O."/>
            <person name="Gerasimov E."/>
            <person name="Jackson A.P."/>
            <person name="Kelly S."/>
            <person name="Opperdoes F."/>
            <person name="O'Reilly A."/>
            <person name="Votypka J."/>
            <person name="Yurchenko V."/>
            <person name="Lukes J."/>
        </authorList>
    </citation>
    <scope>NUCLEOTIDE SEQUENCE [LARGE SCALE GENOMIC DNA]</scope>
    <source>
        <strain evidence="4">H10</strain>
    </source>
</reference>
<gene>
    <name evidence="4" type="ORF">ABB37_09788</name>
</gene>
<dbReference type="Pfam" id="PF16825">
    <property type="entry name" value="DUF5075"/>
    <property type="match status" value="1"/>
</dbReference>
<protein>
    <recommendedName>
        <fullName evidence="6">Membrane-associated protein</fullName>
    </recommendedName>
</protein>
<feature type="compositionally biased region" description="Low complexity" evidence="1">
    <location>
        <begin position="344"/>
        <end position="357"/>
    </location>
</feature>
<sequence length="500" mass="52779">MSFLVGIGTTRLSRPRHRLLLAICLLWTLECCVLSCASAAIFDASAVSVVARVTPQFNTEAGQRLECDRVGGSLFTDVSTAVHAKLRAHMINHVGVSTYIGYLGGSSAQSPACPTTGPSLKCIWRWDSGRYGAVETVFLFYKGNAPPQKLLGVGPLNNLPSFWYSANSTQQYPESHHQQHLVMMQTAGRSAAWKDSSPAKFSYSTLNTGTWYALCMLTSAATKTRMAPTSQTRRSSPLQSRESVSSAGGAAPDGFLSLATYDGTDTQPKNSSTPLSAGAWAGIGVVIGVVATAFVVGVVCVLGKYHGWCCFGISTRADAAAADASSSSSDSRRNAGEDIRPSFASRSASTSAATSRSVSDRVVAKTPAGAPGGFGERRQHRFAGESADGLCAVRRASSRGDARRGEGPRRRGSSRPPPDAAGAAPPKLFFLPRLRPRRRHVPCVERHSHSESVRVHADAVAAAGAGPASWTDAHTKNVHHTHATPSAASAIAERELCGPE</sequence>
<dbReference type="GeneID" id="26910071"/>
<dbReference type="EMBL" id="LGTL01000035">
    <property type="protein sequence ID" value="KPA73460.1"/>
    <property type="molecule type" value="Genomic_DNA"/>
</dbReference>
<dbReference type="VEuPathDB" id="TriTrypDB:LpyrH10_35_0030"/>
<evidence type="ECO:0000256" key="2">
    <source>
        <dbReference type="SAM" id="Phobius"/>
    </source>
</evidence>
<dbReference type="Proteomes" id="UP000037923">
    <property type="component" value="Unassembled WGS sequence"/>
</dbReference>
<keyword evidence="2" id="KW-1133">Transmembrane helix</keyword>
<keyword evidence="3" id="KW-0732">Signal</keyword>
<feature type="compositionally biased region" description="Polar residues" evidence="1">
    <location>
        <begin position="225"/>
        <end position="246"/>
    </location>
</feature>
<name>A0A0M9FPJ8_LEPPY</name>
<dbReference type="AlphaFoldDB" id="A0A0M9FPJ8"/>